<gene>
    <name evidence="2" type="ORF">JZ751_023632</name>
</gene>
<evidence type="ECO:0000313" key="3">
    <source>
        <dbReference type="Proteomes" id="UP000824540"/>
    </source>
</evidence>
<keyword evidence="3" id="KW-1185">Reference proteome</keyword>
<dbReference type="AlphaFoldDB" id="A0A8T2NPF9"/>
<evidence type="ECO:0000256" key="1">
    <source>
        <dbReference type="SAM" id="MobiDB-lite"/>
    </source>
</evidence>
<feature type="region of interest" description="Disordered" evidence="1">
    <location>
        <begin position="473"/>
        <end position="526"/>
    </location>
</feature>
<dbReference type="EMBL" id="JAFBMS010000053">
    <property type="protein sequence ID" value="KAG9339492.1"/>
    <property type="molecule type" value="Genomic_DNA"/>
</dbReference>
<dbReference type="Proteomes" id="UP000824540">
    <property type="component" value="Unassembled WGS sequence"/>
</dbReference>
<name>A0A8T2NPF9_9TELE</name>
<comment type="caution">
    <text evidence="2">The sequence shown here is derived from an EMBL/GenBank/DDBJ whole genome shotgun (WGS) entry which is preliminary data.</text>
</comment>
<sequence>MLTDPVDISDVTRHTALGAQSGSHRCTGKLTWVGDVLVWICVTCDSSHLHRLRPSPPSTTPISSLHPSLPRTFLFYTLLPLKILLELALVPLQHIGNRMYRVKEQKNDADGNKTLEPKKKKKNWTDLSSECLRMSVLTRKLVISPCHSKFYIPCSLTFIGVEKTAPYSLRKPTNDRECCVCLIGGNNKMPPPKREWGTSKAAKQPSLLDSWVMDMRCFPLHGQRRALFCNTREARVLLPSASHSPRCPLSTWPQWTWHTPAVLQQMFGSFVGILSGPSQGWNVEGSSLLPRAYQGMGSILLPFSSHLQGGVGGGGVRGVTRLGQAGLAGIFLWKHKVLADEMVNAKSARKHWYAVTSVDAVCFLSGKQAAQTGRGRYGGSGVYTSCPMPTLMYLAKSFFMLRDSVVSLCWLITGLVVSFHLRALIIMVPPATDRGDRPVAKLQAVGKAQFRAHLLHYAGVSHSLSVPPPQIFNPQDSPPVSELDRATGDQRGLGGLRTPHRPWAGRGRGRGAGPGRPRKAGARKNNAAPLLRLPLATAVESWAEQHRGGLFHVTTLHTTKLKGVHDHDSSMSVSFLGFTAAQEEENSLEPGRLHDQQSTDLPLHTDGAISLTFTLYLPRMEEGGGGVRRYSCRRKCAEVQLQKERQCMAHGRQLELAFVELIGTVRASMGRLSLGGRGWGGVFSTLTCGGGDYHVLTSLPQGIPAMLTSVLSTDSLVENKTLNYTVRNIIDVNLRPLIFFPPFLAASLKRQEKVEKKRKRQMGRGKKIVV</sequence>
<evidence type="ECO:0000313" key="2">
    <source>
        <dbReference type="EMBL" id="KAG9339492.1"/>
    </source>
</evidence>
<organism evidence="2 3">
    <name type="scientific">Albula glossodonta</name>
    <name type="common">roundjaw bonefish</name>
    <dbReference type="NCBI Taxonomy" id="121402"/>
    <lineage>
        <taxon>Eukaryota</taxon>
        <taxon>Metazoa</taxon>
        <taxon>Chordata</taxon>
        <taxon>Craniata</taxon>
        <taxon>Vertebrata</taxon>
        <taxon>Euteleostomi</taxon>
        <taxon>Actinopterygii</taxon>
        <taxon>Neopterygii</taxon>
        <taxon>Teleostei</taxon>
        <taxon>Albuliformes</taxon>
        <taxon>Albulidae</taxon>
        <taxon>Albula</taxon>
    </lineage>
</organism>
<accession>A0A8T2NPF9</accession>
<proteinExistence type="predicted"/>
<reference evidence="2" key="1">
    <citation type="thesis" date="2021" institute="BYU ScholarsArchive" country="Provo, UT, USA">
        <title>Applications of and Algorithms for Genome Assembly and Genomic Analyses with an Emphasis on Marine Teleosts.</title>
        <authorList>
            <person name="Pickett B.D."/>
        </authorList>
    </citation>
    <scope>NUCLEOTIDE SEQUENCE</scope>
    <source>
        <strain evidence="2">HI-2016</strain>
    </source>
</reference>
<protein>
    <submittedName>
        <fullName evidence="2">Uncharacterized protein</fullName>
    </submittedName>
</protein>